<dbReference type="RefSeq" id="WP_380637076.1">
    <property type="nucleotide sequence ID" value="NZ_JBHSQO010000014.1"/>
</dbReference>
<feature type="region of interest" description="Disordered" evidence="1">
    <location>
        <begin position="47"/>
        <end position="67"/>
    </location>
</feature>
<dbReference type="EMBL" id="JBHSQO010000014">
    <property type="protein sequence ID" value="MFC6090876.1"/>
    <property type="molecule type" value="Genomic_DNA"/>
</dbReference>
<feature type="region of interest" description="Disordered" evidence="1">
    <location>
        <begin position="1"/>
        <end position="26"/>
    </location>
</feature>
<keyword evidence="3" id="KW-1185">Reference proteome</keyword>
<organism evidence="2 3">
    <name type="scientific">Saccharothrix lopnurensis</name>
    <dbReference type="NCBI Taxonomy" id="1670621"/>
    <lineage>
        <taxon>Bacteria</taxon>
        <taxon>Bacillati</taxon>
        <taxon>Actinomycetota</taxon>
        <taxon>Actinomycetes</taxon>
        <taxon>Pseudonocardiales</taxon>
        <taxon>Pseudonocardiaceae</taxon>
        <taxon>Saccharothrix</taxon>
    </lineage>
</organism>
<evidence type="ECO:0000313" key="2">
    <source>
        <dbReference type="EMBL" id="MFC6090876.1"/>
    </source>
</evidence>
<dbReference type="Proteomes" id="UP001596220">
    <property type="component" value="Unassembled WGS sequence"/>
</dbReference>
<comment type="caution">
    <text evidence="2">The sequence shown here is derived from an EMBL/GenBank/DDBJ whole genome shotgun (WGS) entry which is preliminary data.</text>
</comment>
<proteinExistence type="predicted"/>
<evidence type="ECO:0000256" key="1">
    <source>
        <dbReference type="SAM" id="MobiDB-lite"/>
    </source>
</evidence>
<sequence>MTSLNDTLADEAAELPAGMPEFRPLPALDRRDRAALLRSVAVLTPRLDSLRPAAPPPDQDAPEPDAGRAAWAAYAERLGVPVAKRDTRDTIRQAVDDHRAAEVPRSVEDGYRRTADLLDLAADVADLLVSIAVDPDHARQWAEHTGETELLSVFFAWLRGAQPGEARRSSS</sequence>
<evidence type="ECO:0000313" key="3">
    <source>
        <dbReference type="Proteomes" id="UP001596220"/>
    </source>
</evidence>
<accession>A0ABW1P5R4</accession>
<name>A0ABW1P5R4_9PSEU</name>
<protein>
    <submittedName>
        <fullName evidence="2">Uncharacterized protein</fullName>
    </submittedName>
</protein>
<reference evidence="3" key="1">
    <citation type="journal article" date="2019" name="Int. J. Syst. Evol. Microbiol.">
        <title>The Global Catalogue of Microorganisms (GCM) 10K type strain sequencing project: providing services to taxonomists for standard genome sequencing and annotation.</title>
        <authorList>
            <consortium name="The Broad Institute Genomics Platform"/>
            <consortium name="The Broad Institute Genome Sequencing Center for Infectious Disease"/>
            <person name="Wu L."/>
            <person name="Ma J."/>
        </authorList>
    </citation>
    <scope>NUCLEOTIDE SEQUENCE [LARGE SCALE GENOMIC DNA]</scope>
    <source>
        <strain evidence="3">CGMCC 4.7246</strain>
    </source>
</reference>
<gene>
    <name evidence="2" type="ORF">ACFP3R_16475</name>
</gene>